<protein>
    <submittedName>
        <fullName evidence="2">Sulfate transporter</fullName>
    </submittedName>
</protein>
<gene>
    <name evidence="2" type="ORF">IV02_18010</name>
</gene>
<dbReference type="PANTHER" id="PTHR35849:SF2">
    <property type="entry name" value="BLR2341 PROTEIN"/>
    <property type="match status" value="1"/>
</dbReference>
<reference evidence="2 3" key="1">
    <citation type="submission" date="2014-07" db="EMBL/GenBank/DDBJ databases">
        <title>Draft Genome Sequences of Environmental Pseudomonas syringae strains.</title>
        <authorList>
            <person name="Baltrus D.A."/>
            <person name="Berge O."/>
            <person name="Morris C."/>
        </authorList>
    </citation>
    <scope>NUCLEOTIDE SEQUENCE [LARGE SCALE GENOMIC DNA]</scope>
    <source>
        <strain evidence="2 3">CEB003</strain>
    </source>
</reference>
<dbReference type="InterPro" id="IPR052746">
    <property type="entry name" value="MlaB_ABC_Transporter"/>
</dbReference>
<dbReference type="AlphaFoldDB" id="A0A085V3K8"/>
<dbReference type="RefSeq" id="WP_047576706.1">
    <property type="nucleotide sequence ID" value="NZ_JPQT01000113.1"/>
</dbReference>
<dbReference type="InterPro" id="IPR002645">
    <property type="entry name" value="STAS_dom"/>
</dbReference>
<comment type="caution">
    <text evidence="2">The sequence shown here is derived from an EMBL/GenBank/DDBJ whole genome shotgun (WGS) entry which is preliminary data.</text>
</comment>
<evidence type="ECO:0000313" key="3">
    <source>
        <dbReference type="Proteomes" id="UP000028643"/>
    </source>
</evidence>
<dbReference type="EMBL" id="JPQT01000113">
    <property type="protein sequence ID" value="KFE50021.1"/>
    <property type="molecule type" value="Genomic_DNA"/>
</dbReference>
<dbReference type="Proteomes" id="UP000028643">
    <property type="component" value="Unassembled WGS sequence"/>
</dbReference>
<dbReference type="SUPFAM" id="SSF52091">
    <property type="entry name" value="SpoIIaa-like"/>
    <property type="match status" value="1"/>
</dbReference>
<dbReference type="InterPro" id="IPR058548">
    <property type="entry name" value="MlaB-like_STAS"/>
</dbReference>
<dbReference type="Gene3D" id="3.30.750.24">
    <property type="entry name" value="STAS domain"/>
    <property type="match status" value="1"/>
</dbReference>
<accession>A0A085V3K8</accession>
<sequence>MPLLCETSHDTAHVHIDGELTIYTAAELAAQLLPRLGATPRMEIDLSQVTEIDGAGLQLLMLASREASTAGTDLTLTGRSKAVMETLELCNLAEAI</sequence>
<organism evidence="2 3">
    <name type="scientific">Pseudomonas syringae</name>
    <dbReference type="NCBI Taxonomy" id="317"/>
    <lineage>
        <taxon>Bacteria</taxon>
        <taxon>Pseudomonadati</taxon>
        <taxon>Pseudomonadota</taxon>
        <taxon>Gammaproteobacteria</taxon>
        <taxon>Pseudomonadales</taxon>
        <taxon>Pseudomonadaceae</taxon>
        <taxon>Pseudomonas</taxon>
    </lineage>
</organism>
<dbReference type="InterPro" id="IPR036513">
    <property type="entry name" value="STAS_dom_sf"/>
</dbReference>
<name>A0A085V3K8_PSESX</name>
<evidence type="ECO:0000313" key="2">
    <source>
        <dbReference type="EMBL" id="KFE50021.1"/>
    </source>
</evidence>
<dbReference type="PATRIC" id="fig|317.174.peg.3680"/>
<dbReference type="PROSITE" id="PS50801">
    <property type="entry name" value="STAS"/>
    <property type="match status" value="1"/>
</dbReference>
<dbReference type="Pfam" id="PF13466">
    <property type="entry name" value="STAS_2"/>
    <property type="match status" value="1"/>
</dbReference>
<dbReference type="CDD" id="cd07043">
    <property type="entry name" value="STAS_anti-anti-sigma_factors"/>
    <property type="match status" value="1"/>
</dbReference>
<proteinExistence type="predicted"/>
<feature type="domain" description="STAS" evidence="1">
    <location>
        <begin position="14"/>
        <end position="96"/>
    </location>
</feature>
<evidence type="ECO:0000259" key="1">
    <source>
        <dbReference type="PROSITE" id="PS50801"/>
    </source>
</evidence>
<dbReference type="PANTHER" id="PTHR35849">
    <property type="entry name" value="BLR2341 PROTEIN"/>
    <property type="match status" value="1"/>
</dbReference>